<name>A0A8H6N1V3_9PEZI</name>
<accession>A0A8H6N1V3</accession>
<organism evidence="2 3">
    <name type="scientific">Colletotrichum sojae</name>
    <dbReference type="NCBI Taxonomy" id="2175907"/>
    <lineage>
        <taxon>Eukaryota</taxon>
        <taxon>Fungi</taxon>
        <taxon>Dikarya</taxon>
        <taxon>Ascomycota</taxon>
        <taxon>Pezizomycotina</taxon>
        <taxon>Sordariomycetes</taxon>
        <taxon>Hypocreomycetidae</taxon>
        <taxon>Glomerellales</taxon>
        <taxon>Glomerellaceae</taxon>
        <taxon>Colletotrichum</taxon>
        <taxon>Colletotrichum orchidearum species complex</taxon>
    </lineage>
</organism>
<comment type="caution">
    <text evidence="2">The sequence shown here is derived from an EMBL/GenBank/DDBJ whole genome shotgun (WGS) entry which is preliminary data.</text>
</comment>
<keyword evidence="3" id="KW-1185">Reference proteome</keyword>
<evidence type="ECO:0000313" key="2">
    <source>
        <dbReference type="EMBL" id="KAF6817279.1"/>
    </source>
</evidence>
<feature type="compositionally biased region" description="Acidic residues" evidence="1">
    <location>
        <begin position="48"/>
        <end position="57"/>
    </location>
</feature>
<dbReference type="EMBL" id="WIGN01000022">
    <property type="protein sequence ID" value="KAF6817279.1"/>
    <property type="molecule type" value="Genomic_DNA"/>
</dbReference>
<proteinExistence type="predicted"/>
<protein>
    <submittedName>
        <fullName evidence="2">Exo-beta-D-glucanase</fullName>
    </submittedName>
</protein>
<feature type="compositionally biased region" description="Pro residues" evidence="1">
    <location>
        <begin position="12"/>
        <end position="22"/>
    </location>
</feature>
<dbReference type="AlphaFoldDB" id="A0A8H6N1V3"/>
<feature type="region of interest" description="Disordered" evidence="1">
    <location>
        <begin position="1"/>
        <end position="108"/>
    </location>
</feature>
<evidence type="ECO:0000256" key="1">
    <source>
        <dbReference type="SAM" id="MobiDB-lite"/>
    </source>
</evidence>
<reference evidence="2 3" key="1">
    <citation type="journal article" date="2020" name="Phytopathology">
        <title>Genome Sequence Resources of Colletotrichum truncatum, C. plurivorum, C. musicola, and C. sojae: Four Species Pathogenic to Soybean (Glycine max).</title>
        <authorList>
            <person name="Rogerio F."/>
            <person name="Boufleur T.R."/>
            <person name="Ciampi-Guillardi M."/>
            <person name="Sukno S.A."/>
            <person name="Thon M.R."/>
            <person name="Massola Junior N.S."/>
            <person name="Baroncelli R."/>
        </authorList>
    </citation>
    <scope>NUCLEOTIDE SEQUENCE [LARGE SCALE GENOMIC DNA]</scope>
    <source>
        <strain evidence="2 3">LFN0009</strain>
    </source>
</reference>
<evidence type="ECO:0000313" key="3">
    <source>
        <dbReference type="Proteomes" id="UP000652219"/>
    </source>
</evidence>
<sequence length="224" mass="23568">MTTASTQHGPRFAPPPPPPLSVPIPEITIKAGPPFPTVRPCAFPGEGDASEEEGDPDETCRLKNPSVGPGPEAPGVGSPHPSTGAGPENPGNGSGPADPSTVPNPSQNQVNCYNTGMWSLQEPMIKAIERFCGGLKGQTLAAGDYREKLEDLTLSSQQIGGTGNPRFVSSIEVKPGCKWAVNETSCRAELRKPVDQCNAGSANRKMGGDIFSNCLVWRIDTSYE</sequence>
<dbReference type="Proteomes" id="UP000652219">
    <property type="component" value="Unassembled WGS sequence"/>
</dbReference>
<gene>
    <name evidence="2" type="ORF">CSOJ01_02461</name>
</gene>